<evidence type="ECO:0000256" key="5">
    <source>
        <dbReference type="PROSITE-ProRule" id="PRU00042"/>
    </source>
</evidence>
<dbReference type="GO" id="GO:0005634">
    <property type="term" value="C:nucleus"/>
    <property type="evidence" value="ECO:0007669"/>
    <property type="project" value="InterPro"/>
</dbReference>
<feature type="domain" description="C2H2-type" evidence="7">
    <location>
        <begin position="413"/>
        <end position="441"/>
    </location>
</feature>
<sequence>MNNCSLCLNKTLKKNSIKIDKKQECNSTIEEIIKQHFWFFDTILKFASLQKSSIICKSCWEKLENFHEFFIAVKFNHKIDENQIKENKIFSENNEILIKIETKEIENSIDFNDQKDSDFEDNFSISKITNESENEEKEKIEKPPKKRKIDKKSEEVSEKKQKFDVSYEELEILKIHTELKCEKCTKNFEDWQDIRSHYRKEHKIIGYIRCCGRKIDRSTEVKDHANWHLNPHIFQCHICGKSAISREHLKLHEEIHIPESERAFACDKCDKKFVNRYNLNMHIKIHEKDNKAATIPCNFCDKLFKTNRQLKSHVDFCHKNADQSWICHICSKVLKNRYTLDIHVKAHTDPDDPIECELCGHVLKNKRRFAIHMAKHKSAEAGPYECEKGCGKIFKHRPAMLDHIAFVHTKNRFNCSCCGREFKHKKALEEHEVTQHGGLDLYSCPFCERTFKNSSNMHSHKKKAHPDEYKNLPAPSYLKGGTLGDYCE</sequence>
<feature type="region of interest" description="Disordered" evidence="6">
    <location>
        <begin position="130"/>
        <end position="153"/>
    </location>
</feature>
<keyword evidence="3 5" id="KW-0863">Zinc-finger</keyword>
<keyword evidence="4" id="KW-0862">Zinc</keyword>
<evidence type="ECO:0000256" key="3">
    <source>
        <dbReference type="ARBA" id="ARBA00022771"/>
    </source>
</evidence>
<feature type="domain" description="C2H2-type" evidence="7">
    <location>
        <begin position="234"/>
        <end position="261"/>
    </location>
</feature>
<feature type="domain" description="C2H2-type" evidence="7">
    <location>
        <begin position="295"/>
        <end position="323"/>
    </location>
</feature>
<dbReference type="OrthoDB" id="3565419at2759"/>
<dbReference type="PANTHER" id="PTHR24409">
    <property type="entry name" value="ZINC FINGER PROTEIN 142"/>
    <property type="match status" value="1"/>
</dbReference>
<proteinExistence type="predicted"/>
<dbReference type="GO" id="GO:0008270">
    <property type="term" value="F:zinc ion binding"/>
    <property type="evidence" value="ECO:0007669"/>
    <property type="project" value="UniProtKB-KW"/>
</dbReference>
<accession>A0A9J6BBY2</accession>
<dbReference type="InterPro" id="IPR036236">
    <property type="entry name" value="Znf_C2H2_sf"/>
</dbReference>
<feature type="domain" description="C2H2-type" evidence="7">
    <location>
        <begin position="179"/>
        <end position="202"/>
    </location>
</feature>
<dbReference type="PROSITE" id="PS00028">
    <property type="entry name" value="ZINC_FINGER_C2H2_1"/>
    <property type="match status" value="7"/>
</dbReference>
<feature type="domain" description="C2H2-type" evidence="7">
    <location>
        <begin position="442"/>
        <end position="470"/>
    </location>
</feature>
<evidence type="ECO:0000256" key="2">
    <source>
        <dbReference type="ARBA" id="ARBA00022737"/>
    </source>
</evidence>
<dbReference type="GO" id="GO:0000977">
    <property type="term" value="F:RNA polymerase II transcription regulatory region sequence-specific DNA binding"/>
    <property type="evidence" value="ECO:0007669"/>
    <property type="project" value="TreeGrafter"/>
</dbReference>
<dbReference type="Gene3D" id="3.40.1800.20">
    <property type="match status" value="1"/>
</dbReference>
<evidence type="ECO:0000256" key="4">
    <source>
        <dbReference type="ARBA" id="ARBA00022833"/>
    </source>
</evidence>
<dbReference type="InterPro" id="IPR012934">
    <property type="entry name" value="Znf_AD"/>
</dbReference>
<feature type="domain" description="C2H2-type" evidence="7">
    <location>
        <begin position="384"/>
        <end position="413"/>
    </location>
</feature>
<dbReference type="InterPro" id="IPR013087">
    <property type="entry name" value="Znf_C2H2_type"/>
</dbReference>
<evidence type="ECO:0000256" key="6">
    <source>
        <dbReference type="SAM" id="MobiDB-lite"/>
    </source>
</evidence>
<evidence type="ECO:0000256" key="1">
    <source>
        <dbReference type="ARBA" id="ARBA00022723"/>
    </source>
</evidence>
<keyword evidence="9" id="KW-1185">Reference proteome</keyword>
<dbReference type="EMBL" id="JADBJN010000004">
    <property type="protein sequence ID" value="KAG5667059.1"/>
    <property type="molecule type" value="Genomic_DNA"/>
</dbReference>
<evidence type="ECO:0000313" key="9">
    <source>
        <dbReference type="Proteomes" id="UP001107558"/>
    </source>
</evidence>
<protein>
    <recommendedName>
        <fullName evidence="7">C2H2-type domain-containing protein</fullName>
    </recommendedName>
</protein>
<comment type="caution">
    <text evidence="8">The sequence shown here is derived from an EMBL/GenBank/DDBJ whole genome shotgun (WGS) entry which is preliminary data.</text>
</comment>
<evidence type="ECO:0000313" key="8">
    <source>
        <dbReference type="EMBL" id="KAG5667059.1"/>
    </source>
</evidence>
<dbReference type="SUPFAM" id="SSF57667">
    <property type="entry name" value="beta-beta-alpha zinc fingers"/>
    <property type="match status" value="4"/>
</dbReference>
<dbReference type="Pfam" id="PF00096">
    <property type="entry name" value="zf-C2H2"/>
    <property type="match status" value="4"/>
</dbReference>
<dbReference type="SMART" id="SM00868">
    <property type="entry name" value="zf-AD"/>
    <property type="match status" value="1"/>
</dbReference>
<name>A0A9J6BBY2_POLVA</name>
<keyword evidence="2" id="KW-0677">Repeat</keyword>
<gene>
    <name evidence="8" type="ORF">PVAND_015059</name>
</gene>
<dbReference type="PANTHER" id="PTHR24409:SF295">
    <property type="entry name" value="AZ2-RELATED"/>
    <property type="match status" value="1"/>
</dbReference>
<reference evidence="8" key="1">
    <citation type="submission" date="2021-03" db="EMBL/GenBank/DDBJ databases">
        <title>Chromosome level genome of the anhydrobiotic midge Polypedilum vanderplanki.</title>
        <authorList>
            <person name="Yoshida Y."/>
            <person name="Kikawada T."/>
            <person name="Gusev O."/>
        </authorList>
    </citation>
    <scope>NUCLEOTIDE SEQUENCE</scope>
    <source>
        <strain evidence="8">NIAS01</strain>
        <tissue evidence="8">Whole body or cell culture</tissue>
    </source>
</reference>
<dbReference type="AlphaFoldDB" id="A0A9J6BBY2"/>
<dbReference type="Gene3D" id="3.30.160.60">
    <property type="entry name" value="Classic Zinc Finger"/>
    <property type="match status" value="4"/>
</dbReference>
<dbReference type="SMART" id="SM00355">
    <property type="entry name" value="ZnF_C2H2"/>
    <property type="match status" value="9"/>
</dbReference>
<feature type="domain" description="C2H2-type" evidence="7">
    <location>
        <begin position="264"/>
        <end position="291"/>
    </location>
</feature>
<keyword evidence="1" id="KW-0479">Metal-binding</keyword>
<dbReference type="Proteomes" id="UP001107558">
    <property type="component" value="Chromosome 4"/>
</dbReference>
<dbReference type="Pfam" id="PF07776">
    <property type="entry name" value="zf-AD"/>
    <property type="match status" value="1"/>
</dbReference>
<feature type="domain" description="C2H2-type" evidence="7">
    <location>
        <begin position="325"/>
        <end position="352"/>
    </location>
</feature>
<organism evidence="8 9">
    <name type="scientific">Polypedilum vanderplanki</name>
    <name type="common">Sleeping chironomid midge</name>
    <dbReference type="NCBI Taxonomy" id="319348"/>
    <lineage>
        <taxon>Eukaryota</taxon>
        <taxon>Metazoa</taxon>
        <taxon>Ecdysozoa</taxon>
        <taxon>Arthropoda</taxon>
        <taxon>Hexapoda</taxon>
        <taxon>Insecta</taxon>
        <taxon>Pterygota</taxon>
        <taxon>Neoptera</taxon>
        <taxon>Endopterygota</taxon>
        <taxon>Diptera</taxon>
        <taxon>Nematocera</taxon>
        <taxon>Chironomoidea</taxon>
        <taxon>Chironomidae</taxon>
        <taxon>Chironominae</taxon>
        <taxon>Polypedilum</taxon>
        <taxon>Polypedilum</taxon>
    </lineage>
</organism>
<dbReference type="PROSITE" id="PS50157">
    <property type="entry name" value="ZINC_FINGER_C2H2_2"/>
    <property type="match status" value="8"/>
</dbReference>
<dbReference type="GO" id="GO:0000981">
    <property type="term" value="F:DNA-binding transcription factor activity, RNA polymerase II-specific"/>
    <property type="evidence" value="ECO:0007669"/>
    <property type="project" value="TreeGrafter"/>
</dbReference>
<evidence type="ECO:0000259" key="7">
    <source>
        <dbReference type="PROSITE" id="PS50157"/>
    </source>
</evidence>